<dbReference type="OrthoDB" id="6512960at2759"/>
<dbReference type="Proteomes" id="UP000288716">
    <property type="component" value="Unassembled WGS sequence"/>
</dbReference>
<dbReference type="AlphaFoldDB" id="A0A443S9W7"/>
<dbReference type="PANTHER" id="PTHR22874">
    <property type="entry name" value="ACTIVATING MOLECULE IN BECN1-REGULATED AUTOPHAGY PROTEIN 1"/>
    <property type="match status" value="1"/>
</dbReference>
<reference evidence="3 4" key="1">
    <citation type="journal article" date="2018" name="Gigascience">
        <title>Genomes of trombidid mites reveal novel predicted allergens and laterally-transferred genes associated with secondary metabolism.</title>
        <authorList>
            <person name="Dong X."/>
            <person name="Chaisiri K."/>
            <person name="Xia D."/>
            <person name="Armstrong S.D."/>
            <person name="Fang Y."/>
            <person name="Donnelly M.J."/>
            <person name="Kadowaki T."/>
            <person name="McGarry J.W."/>
            <person name="Darby A.C."/>
            <person name="Makepeace B.L."/>
        </authorList>
    </citation>
    <scope>NUCLEOTIDE SEQUENCE [LARGE SCALE GENOMIC DNA]</scope>
    <source>
        <strain evidence="3">UoL-UT</strain>
    </source>
</reference>
<evidence type="ECO:0000256" key="1">
    <source>
        <dbReference type="PROSITE-ProRule" id="PRU00221"/>
    </source>
</evidence>
<comment type="caution">
    <text evidence="3">The sequence shown here is derived from an EMBL/GenBank/DDBJ whole genome shotgun (WGS) entry which is preliminary data.</text>
</comment>
<evidence type="ECO:0000313" key="4">
    <source>
        <dbReference type="Proteomes" id="UP000288716"/>
    </source>
</evidence>
<dbReference type="SMART" id="SM00320">
    <property type="entry name" value="WD40"/>
    <property type="match status" value="2"/>
</dbReference>
<dbReference type="GO" id="GO:1990756">
    <property type="term" value="F:ubiquitin-like ligase-substrate adaptor activity"/>
    <property type="evidence" value="ECO:0007669"/>
    <property type="project" value="TreeGrafter"/>
</dbReference>
<dbReference type="GO" id="GO:0080008">
    <property type="term" value="C:Cul4-RING E3 ubiquitin ligase complex"/>
    <property type="evidence" value="ECO:0007669"/>
    <property type="project" value="TreeGrafter"/>
</dbReference>
<evidence type="ECO:0000313" key="3">
    <source>
        <dbReference type="EMBL" id="RWS24300.1"/>
    </source>
</evidence>
<gene>
    <name evidence="3" type="ORF">B4U80_09737</name>
</gene>
<dbReference type="Pfam" id="PF00400">
    <property type="entry name" value="WD40"/>
    <property type="match status" value="1"/>
</dbReference>
<dbReference type="PROSITE" id="PS50082">
    <property type="entry name" value="WD_REPEATS_2"/>
    <property type="match status" value="1"/>
</dbReference>
<feature type="non-terminal residue" evidence="3">
    <location>
        <position position="412"/>
    </location>
</feature>
<protein>
    <submittedName>
        <fullName evidence="3">Uncharacterized protein</fullName>
    </submittedName>
</protein>
<keyword evidence="4" id="KW-1185">Reference proteome</keyword>
<evidence type="ECO:0000256" key="2">
    <source>
        <dbReference type="SAM" id="MobiDB-lite"/>
    </source>
</evidence>
<feature type="compositionally biased region" description="Low complexity" evidence="2">
    <location>
        <begin position="390"/>
        <end position="412"/>
    </location>
</feature>
<dbReference type="VEuPathDB" id="VectorBase:LDEU007740"/>
<dbReference type="InterPro" id="IPR036322">
    <property type="entry name" value="WD40_repeat_dom_sf"/>
</dbReference>
<name>A0A443S9W7_9ACAR</name>
<keyword evidence="1" id="KW-0853">WD repeat</keyword>
<dbReference type="EMBL" id="NCKV01005066">
    <property type="protein sequence ID" value="RWS24300.1"/>
    <property type="molecule type" value="Genomic_DNA"/>
</dbReference>
<dbReference type="SUPFAM" id="SSF50978">
    <property type="entry name" value="WD40 repeat-like"/>
    <property type="match status" value="1"/>
</dbReference>
<accession>A0A443S9W7</accession>
<dbReference type="InterPro" id="IPR052596">
    <property type="entry name" value="AMBRA1_autophagy"/>
</dbReference>
<dbReference type="InterPro" id="IPR015943">
    <property type="entry name" value="WD40/YVTN_repeat-like_dom_sf"/>
</dbReference>
<feature type="repeat" description="WD" evidence="1">
    <location>
        <begin position="92"/>
        <end position="129"/>
    </location>
</feature>
<dbReference type="Gene3D" id="2.130.10.10">
    <property type="entry name" value="YVTN repeat-like/Quinoprotein amine dehydrogenase"/>
    <property type="match status" value="1"/>
</dbReference>
<dbReference type="InterPro" id="IPR001680">
    <property type="entry name" value="WD40_rpt"/>
</dbReference>
<dbReference type="PANTHER" id="PTHR22874:SF1">
    <property type="entry name" value="ACTIVATING MOLECULE IN BECN1-REGULATED AUTOPHAGY PROTEIN 1"/>
    <property type="match status" value="1"/>
</dbReference>
<dbReference type="STRING" id="299467.A0A443S9W7"/>
<organism evidence="3 4">
    <name type="scientific">Leptotrombidium deliense</name>
    <dbReference type="NCBI Taxonomy" id="299467"/>
    <lineage>
        <taxon>Eukaryota</taxon>
        <taxon>Metazoa</taxon>
        <taxon>Ecdysozoa</taxon>
        <taxon>Arthropoda</taxon>
        <taxon>Chelicerata</taxon>
        <taxon>Arachnida</taxon>
        <taxon>Acari</taxon>
        <taxon>Acariformes</taxon>
        <taxon>Trombidiformes</taxon>
        <taxon>Prostigmata</taxon>
        <taxon>Anystina</taxon>
        <taxon>Parasitengona</taxon>
        <taxon>Trombiculoidea</taxon>
        <taxon>Trombiculidae</taxon>
        <taxon>Leptotrombidium</taxon>
    </lineage>
</organism>
<feature type="region of interest" description="Disordered" evidence="2">
    <location>
        <begin position="389"/>
        <end position="412"/>
    </location>
</feature>
<dbReference type="GO" id="GO:0000423">
    <property type="term" value="P:mitophagy"/>
    <property type="evidence" value="ECO:0007669"/>
    <property type="project" value="TreeGrafter"/>
</dbReference>
<proteinExistence type="predicted"/>
<sequence length="412" mass="45592">MKKANVFVPSLQCSLQKDGIQNEAKTMKTLKILAEDKAASLNYDEKRILLPNSVRSTFLMVFSPDGRKVGSTHGDHKIYVSCVKTGKIMRTLEGHPRTPWSLAFHPTLCDILASGCLAGEVRVWDLKSGACEIWVNAHGSVIASLSFHPIDYVILIATYNELHFWDWRQCHEPFLTLTTPSEKEKVRFVKFDSSGTKIITGISNIPPLRTPSHITHTASSLLANRSPESGLTFEPNSLSPQNNFTATSASLALRRSNLLSRVMSMYRHLEGLEENRANSSYNAFEASGGGEVDELTNILETSSATERILERFRNAAQVEPEPATDPLSPSSISRLEQARDFANAVTLANRHITYSSSLASEISTFDYSTNLMSTFRRLHSLCTRLAQLMQDQQSSDQSEPSNNNSATSSTSS</sequence>
<dbReference type="GO" id="GO:0000045">
    <property type="term" value="P:autophagosome assembly"/>
    <property type="evidence" value="ECO:0007669"/>
    <property type="project" value="TreeGrafter"/>
</dbReference>